<dbReference type="UniPathway" id="UPA00028">
    <property type="reaction ID" value="UER00004"/>
</dbReference>
<evidence type="ECO:0000256" key="6">
    <source>
        <dbReference type="ARBA" id="ARBA00022655"/>
    </source>
</evidence>
<dbReference type="OrthoDB" id="9800163at2"/>
<dbReference type="PANTHER" id="PTHR43765:SF2">
    <property type="entry name" value="2-DEHYDROPANTOATE 2-REDUCTASE"/>
    <property type="match status" value="1"/>
</dbReference>
<dbReference type="Gene3D" id="3.40.50.720">
    <property type="entry name" value="NAD(P)-binding Rossmann-like Domain"/>
    <property type="match status" value="1"/>
</dbReference>
<evidence type="ECO:0000256" key="3">
    <source>
        <dbReference type="ARBA" id="ARBA00007870"/>
    </source>
</evidence>
<dbReference type="Proteomes" id="UP000037109">
    <property type="component" value="Unassembled WGS sequence"/>
</dbReference>
<reference evidence="15" key="1">
    <citation type="submission" date="2015-07" db="EMBL/GenBank/DDBJ databases">
        <title>Fjat-10036 dsm4.</title>
        <authorList>
            <person name="Liu B."/>
            <person name="Wang J."/>
            <person name="Zhu Y."/>
            <person name="Liu G."/>
            <person name="Chen Q."/>
            <person name="Chen Z."/>
            <person name="Lan J."/>
            <person name="Che J."/>
            <person name="Ge C."/>
            <person name="Shi H."/>
            <person name="Pan Z."/>
            <person name="Liu X."/>
        </authorList>
    </citation>
    <scope>NUCLEOTIDE SEQUENCE [LARGE SCALE GENOMIC DNA]</scope>
    <source>
        <strain evidence="15">DSM 4</strain>
    </source>
</reference>
<dbReference type="InterPro" id="IPR008927">
    <property type="entry name" value="6-PGluconate_DH-like_C_sf"/>
</dbReference>
<gene>
    <name evidence="14" type="ORF">AF332_21920</name>
</gene>
<accession>A0A0M0GH76</accession>
<dbReference type="STRING" id="1459.AF332_21920"/>
<dbReference type="NCBIfam" id="TIGR00745">
    <property type="entry name" value="apbA_panE"/>
    <property type="match status" value="1"/>
</dbReference>
<comment type="caution">
    <text evidence="14">The sequence shown here is derived from an EMBL/GenBank/DDBJ whole genome shotgun (WGS) entry which is preliminary data.</text>
</comment>
<dbReference type="GO" id="GO:0005737">
    <property type="term" value="C:cytoplasm"/>
    <property type="evidence" value="ECO:0007669"/>
    <property type="project" value="TreeGrafter"/>
</dbReference>
<evidence type="ECO:0000313" key="14">
    <source>
        <dbReference type="EMBL" id="KON89199.1"/>
    </source>
</evidence>
<comment type="similarity">
    <text evidence="3 11">Belongs to the ketopantoate reductase family.</text>
</comment>
<feature type="domain" description="Ketopantoate reductase C-terminal" evidence="13">
    <location>
        <begin position="176"/>
        <end position="293"/>
    </location>
</feature>
<dbReference type="Gene3D" id="1.10.1040.10">
    <property type="entry name" value="N-(1-d-carboxylethyl)-l-norvaline Dehydrogenase, domain 2"/>
    <property type="match status" value="1"/>
</dbReference>
<dbReference type="InterPro" id="IPR050838">
    <property type="entry name" value="Ketopantoate_reductase"/>
</dbReference>
<organism evidence="14 15">
    <name type="scientific">Sporosarcina globispora</name>
    <name type="common">Bacillus globisporus</name>
    <dbReference type="NCBI Taxonomy" id="1459"/>
    <lineage>
        <taxon>Bacteria</taxon>
        <taxon>Bacillati</taxon>
        <taxon>Bacillota</taxon>
        <taxon>Bacilli</taxon>
        <taxon>Bacillales</taxon>
        <taxon>Caryophanaceae</taxon>
        <taxon>Sporosarcina</taxon>
    </lineage>
</organism>
<comment type="pathway">
    <text evidence="2 11">Cofactor biosynthesis; (R)-pantothenate biosynthesis; (R)-pantoate from 3-methyl-2-oxobutanoate: step 2/2.</text>
</comment>
<keyword evidence="8 11" id="KW-0560">Oxidoreductase</keyword>
<dbReference type="NCBIfam" id="NF005093">
    <property type="entry name" value="PRK06522.2-4"/>
    <property type="match status" value="1"/>
</dbReference>
<evidence type="ECO:0000256" key="7">
    <source>
        <dbReference type="ARBA" id="ARBA00022857"/>
    </source>
</evidence>
<proteinExistence type="inferred from homology"/>
<dbReference type="AlphaFoldDB" id="A0A0M0GH76"/>
<evidence type="ECO:0000259" key="12">
    <source>
        <dbReference type="Pfam" id="PF02558"/>
    </source>
</evidence>
<evidence type="ECO:0000256" key="9">
    <source>
        <dbReference type="ARBA" id="ARBA00032024"/>
    </source>
</evidence>
<evidence type="ECO:0000313" key="15">
    <source>
        <dbReference type="Proteomes" id="UP000037109"/>
    </source>
</evidence>
<dbReference type="PATRIC" id="fig|1459.3.peg.4828"/>
<sequence length="300" mass="33674">MRIAIIGGGAIGLLFAHYLNENHAVRIYVRNRSQIQKLRINGLTIERNGIRSNTPVEACHFKEWKGEEELTIIAVKQYSIPEVVKSISEMNTSQRGSFLFLQNGMGHLKWAEMLEADNLFAGSVEHGAFKSDPDTVLHTGIGVTKVAAIKGNVEILEELSDSASNYFPFKFAGNHIEMLIEKLIVNSVINPLTAVLRVRNGELLENSYYYRLFLKLFSEVCAILNIPDKTAALNHVKRVCEETGMNRSSMLKDIEEGRATEIDAILGYILEVAEKKKMSAPYSESLYCQIKGREYKGEKS</sequence>
<dbReference type="InterPro" id="IPR036291">
    <property type="entry name" value="NAD(P)-bd_dom_sf"/>
</dbReference>
<evidence type="ECO:0000256" key="2">
    <source>
        <dbReference type="ARBA" id="ARBA00004994"/>
    </source>
</evidence>
<dbReference type="InterPro" id="IPR013328">
    <property type="entry name" value="6PGD_dom2"/>
</dbReference>
<dbReference type="Pfam" id="PF02558">
    <property type="entry name" value="ApbA"/>
    <property type="match status" value="1"/>
</dbReference>
<dbReference type="RefSeq" id="WP_053436574.1">
    <property type="nucleotide sequence ID" value="NZ_LGUF01000007.1"/>
</dbReference>
<keyword evidence="15" id="KW-1185">Reference proteome</keyword>
<evidence type="ECO:0000256" key="10">
    <source>
        <dbReference type="ARBA" id="ARBA00048793"/>
    </source>
</evidence>
<dbReference type="InterPro" id="IPR003710">
    <property type="entry name" value="ApbA"/>
</dbReference>
<feature type="domain" description="Ketopantoate reductase N-terminal" evidence="12">
    <location>
        <begin position="3"/>
        <end position="149"/>
    </location>
</feature>
<dbReference type="SUPFAM" id="SSF51735">
    <property type="entry name" value="NAD(P)-binding Rossmann-fold domains"/>
    <property type="match status" value="1"/>
</dbReference>
<evidence type="ECO:0000259" key="13">
    <source>
        <dbReference type="Pfam" id="PF08546"/>
    </source>
</evidence>
<dbReference type="InterPro" id="IPR013332">
    <property type="entry name" value="KPR_N"/>
</dbReference>
<dbReference type="PANTHER" id="PTHR43765">
    <property type="entry name" value="2-DEHYDROPANTOATE 2-REDUCTASE-RELATED"/>
    <property type="match status" value="1"/>
</dbReference>
<dbReference type="Pfam" id="PF08546">
    <property type="entry name" value="ApbA_C"/>
    <property type="match status" value="1"/>
</dbReference>
<name>A0A0M0GH76_SPOGL</name>
<keyword evidence="7 11" id="KW-0521">NADP</keyword>
<dbReference type="GO" id="GO:0015940">
    <property type="term" value="P:pantothenate biosynthetic process"/>
    <property type="evidence" value="ECO:0007669"/>
    <property type="project" value="UniProtKB-UniPathway"/>
</dbReference>
<dbReference type="InterPro" id="IPR013752">
    <property type="entry name" value="KPA_reductase"/>
</dbReference>
<dbReference type="GO" id="GO:0050661">
    <property type="term" value="F:NADP binding"/>
    <property type="evidence" value="ECO:0007669"/>
    <property type="project" value="TreeGrafter"/>
</dbReference>
<evidence type="ECO:0000256" key="8">
    <source>
        <dbReference type="ARBA" id="ARBA00023002"/>
    </source>
</evidence>
<dbReference type="EC" id="1.1.1.169" evidence="4 11"/>
<evidence type="ECO:0000256" key="5">
    <source>
        <dbReference type="ARBA" id="ARBA00019465"/>
    </source>
</evidence>
<evidence type="ECO:0000256" key="11">
    <source>
        <dbReference type="RuleBase" id="RU362068"/>
    </source>
</evidence>
<dbReference type="GO" id="GO:0008677">
    <property type="term" value="F:2-dehydropantoate 2-reductase activity"/>
    <property type="evidence" value="ECO:0007669"/>
    <property type="project" value="UniProtKB-EC"/>
</dbReference>
<dbReference type="EMBL" id="LGUF01000007">
    <property type="protein sequence ID" value="KON89199.1"/>
    <property type="molecule type" value="Genomic_DNA"/>
</dbReference>
<comment type="catalytic activity">
    <reaction evidence="10 11">
        <text>(R)-pantoate + NADP(+) = 2-dehydropantoate + NADPH + H(+)</text>
        <dbReference type="Rhea" id="RHEA:16233"/>
        <dbReference type="ChEBI" id="CHEBI:11561"/>
        <dbReference type="ChEBI" id="CHEBI:15378"/>
        <dbReference type="ChEBI" id="CHEBI:15980"/>
        <dbReference type="ChEBI" id="CHEBI:57783"/>
        <dbReference type="ChEBI" id="CHEBI:58349"/>
        <dbReference type="EC" id="1.1.1.169"/>
    </reaction>
</comment>
<protein>
    <recommendedName>
        <fullName evidence="5 11">2-dehydropantoate 2-reductase</fullName>
        <ecNumber evidence="4 11">1.1.1.169</ecNumber>
    </recommendedName>
    <alternativeName>
        <fullName evidence="9 11">Ketopantoate reductase</fullName>
    </alternativeName>
</protein>
<evidence type="ECO:0000256" key="4">
    <source>
        <dbReference type="ARBA" id="ARBA00013014"/>
    </source>
</evidence>
<keyword evidence="6 11" id="KW-0566">Pantothenate biosynthesis</keyword>
<evidence type="ECO:0000256" key="1">
    <source>
        <dbReference type="ARBA" id="ARBA00002919"/>
    </source>
</evidence>
<comment type="function">
    <text evidence="1 11">Catalyzes the NADPH-dependent reduction of ketopantoate into pantoic acid.</text>
</comment>
<dbReference type="SUPFAM" id="SSF48179">
    <property type="entry name" value="6-phosphogluconate dehydrogenase C-terminal domain-like"/>
    <property type="match status" value="1"/>
</dbReference>